<organism evidence="2 3">
    <name type="scientific">Paracoccus alkanivorans</name>
    <dbReference type="NCBI Taxonomy" id="2116655"/>
    <lineage>
        <taxon>Bacteria</taxon>
        <taxon>Pseudomonadati</taxon>
        <taxon>Pseudomonadota</taxon>
        <taxon>Alphaproteobacteria</taxon>
        <taxon>Rhodobacterales</taxon>
        <taxon>Paracoccaceae</taxon>
        <taxon>Paracoccus</taxon>
    </lineage>
</organism>
<sequence length="317" mass="35588">MSEKAVHIALYPSDWLAGTRGLTPAETGIYITLVCMMYERQGPLPFDHSRLARMCNCPAGTFRKILAVLLEERKLIETPEGLWQRRVEREIASAKGAIETASERGRKAVSARWQKAKQQSDECENAKVKPQSVEQQRPSNTSKKDNEIKGGNLHEYYASNTNQNQNQNIDSDDDDARARDPDPPPPDPTFRERILIAIGVDSRTGLTGHGGAILGTRHDMELAERWKAELGLDEDTIVTVIAEVMARKPDSQPPNSFKYFNRAMRREAARREEPRLTPEEHHGQSSKQNRKLSNADATTLAIAVAGRTRKAPEPDWL</sequence>
<gene>
    <name evidence="2" type="ORF">C9E81_15695</name>
</gene>
<name>A0A3M0M8M1_9RHOB</name>
<dbReference type="Pfam" id="PF07120">
    <property type="entry name" value="DUF1376"/>
    <property type="match status" value="1"/>
</dbReference>
<feature type="region of interest" description="Disordered" evidence="1">
    <location>
        <begin position="265"/>
        <end position="317"/>
    </location>
</feature>
<feature type="compositionally biased region" description="Basic and acidic residues" evidence="1">
    <location>
        <begin position="118"/>
        <end position="127"/>
    </location>
</feature>
<keyword evidence="3" id="KW-1185">Reference proteome</keyword>
<feature type="compositionally biased region" description="Polar residues" evidence="1">
    <location>
        <begin position="158"/>
        <end position="169"/>
    </location>
</feature>
<dbReference type="AlphaFoldDB" id="A0A3M0M8M1"/>
<dbReference type="Proteomes" id="UP000273516">
    <property type="component" value="Unassembled WGS sequence"/>
</dbReference>
<protein>
    <submittedName>
        <fullName evidence="2">DUF1376 domain-containing protein</fullName>
    </submittedName>
</protein>
<proteinExistence type="predicted"/>
<comment type="caution">
    <text evidence="2">The sequence shown here is derived from an EMBL/GenBank/DDBJ whole genome shotgun (WGS) entry which is preliminary data.</text>
</comment>
<accession>A0A3M0M8M1</accession>
<dbReference type="OrthoDB" id="8076130at2"/>
<feature type="compositionally biased region" description="Basic and acidic residues" evidence="1">
    <location>
        <begin position="265"/>
        <end position="283"/>
    </location>
</feature>
<evidence type="ECO:0000313" key="3">
    <source>
        <dbReference type="Proteomes" id="UP000273516"/>
    </source>
</evidence>
<dbReference type="RefSeq" id="WP_122113299.1">
    <property type="nucleotide sequence ID" value="NZ_QOKZ01000006.1"/>
</dbReference>
<dbReference type="InterPro" id="IPR010781">
    <property type="entry name" value="DUF1376"/>
</dbReference>
<feature type="compositionally biased region" description="Polar residues" evidence="1">
    <location>
        <begin position="132"/>
        <end position="141"/>
    </location>
</feature>
<evidence type="ECO:0000313" key="2">
    <source>
        <dbReference type="EMBL" id="RMC33745.1"/>
    </source>
</evidence>
<feature type="region of interest" description="Disordered" evidence="1">
    <location>
        <begin position="115"/>
        <end position="191"/>
    </location>
</feature>
<feature type="compositionally biased region" description="Polar residues" evidence="1">
    <location>
        <begin position="285"/>
        <end position="297"/>
    </location>
</feature>
<reference evidence="2 3" key="1">
    <citation type="submission" date="2018-07" db="EMBL/GenBank/DDBJ databases">
        <authorList>
            <person name="Zhang Y."/>
            <person name="Wang L."/>
            <person name="Ma S."/>
        </authorList>
    </citation>
    <scope>NUCLEOTIDE SEQUENCE [LARGE SCALE GENOMIC DNA]</scope>
    <source>
        <strain evidence="2 3">4-2</strain>
    </source>
</reference>
<dbReference type="EMBL" id="QOKZ01000006">
    <property type="protein sequence ID" value="RMC33745.1"/>
    <property type="molecule type" value="Genomic_DNA"/>
</dbReference>
<evidence type="ECO:0000256" key="1">
    <source>
        <dbReference type="SAM" id="MobiDB-lite"/>
    </source>
</evidence>